<protein>
    <submittedName>
        <fullName evidence="2">Uncharacterized protein</fullName>
    </submittedName>
</protein>
<feature type="chain" id="PRO_5025643937" evidence="1">
    <location>
        <begin position="19"/>
        <end position="129"/>
    </location>
</feature>
<accession>A0A6A6XU31</accession>
<evidence type="ECO:0000256" key="1">
    <source>
        <dbReference type="SAM" id="SignalP"/>
    </source>
</evidence>
<evidence type="ECO:0000313" key="2">
    <source>
        <dbReference type="EMBL" id="KAF2799733.1"/>
    </source>
</evidence>
<feature type="signal peptide" evidence="1">
    <location>
        <begin position="1"/>
        <end position="18"/>
    </location>
</feature>
<dbReference type="OrthoDB" id="3497702at2759"/>
<dbReference type="AlphaFoldDB" id="A0A6A6XU31"/>
<keyword evidence="3" id="KW-1185">Reference proteome</keyword>
<name>A0A6A6XU31_9PLEO</name>
<proteinExistence type="predicted"/>
<dbReference type="EMBL" id="MU001759">
    <property type="protein sequence ID" value="KAF2799733.1"/>
    <property type="molecule type" value="Genomic_DNA"/>
</dbReference>
<organism evidence="2 3">
    <name type="scientific">Melanomma pulvis-pyrius CBS 109.77</name>
    <dbReference type="NCBI Taxonomy" id="1314802"/>
    <lineage>
        <taxon>Eukaryota</taxon>
        <taxon>Fungi</taxon>
        <taxon>Dikarya</taxon>
        <taxon>Ascomycota</taxon>
        <taxon>Pezizomycotina</taxon>
        <taxon>Dothideomycetes</taxon>
        <taxon>Pleosporomycetidae</taxon>
        <taxon>Pleosporales</taxon>
        <taxon>Melanommataceae</taxon>
        <taxon>Melanomma</taxon>
    </lineage>
</organism>
<sequence>MKFTPALTTALLIALTTAAPALPPRETIPTITIAVTNDLTGLSATATVPGDGIARNIPDLFHGTPIDNNGAFIATSAQLVHFEDKTRCFFQNVNWIINLNGRDATFVDLDGDRAVASPVYLNGFNLQCV</sequence>
<evidence type="ECO:0000313" key="3">
    <source>
        <dbReference type="Proteomes" id="UP000799757"/>
    </source>
</evidence>
<keyword evidence="1" id="KW-0732">Signal</keyword>
<dbReference type="Proteomes" id="UP000799757">
    <property type="component" value="Unassembled WGS sequence"/>
</dbReference>
<gene>
    <name evidence="2" type="ORF">K505DRAFT_332313</name>
</gene>
<reference evidence="2" key="1">
    <citation type="journal article" date="2020" name="Stud. Mycol.">
        <title>101 Dothideomycetes genomes: a test case for predicting lifestyles and emergence of pathogens.</title>
        <authorList>
            <person name="Haridas S."/>
            <person name="Albert R."/>
            <person name="Binder M."/>
            <person name="Bloem J."/>
            <person name="Labutti K."/>
            <person name="Salamov A."/>
            <person name="Andreopoulos B."/>
            <person name="Baker S."/>
            <person name="Barry K."/>
            <person name="Bills G."/>
            <person name="Bluhm B."/>
            <person name="Cannon C."/>
            <person name="Castanera R."/>
            <person name="Culley D."/>
            <person name="Daum C."/>
            <person name="Ezra D."/>
            <person name="Gonzalez J."/>
            <person name="Henrissat B."/>
            <person name="Kuo A."/>
            <person name="Liang C."/>
            <person name="Lipzen A."/>
            <person name="Lutzoni F."/>
            <person name="Magnuson J."/>
            <person name="Mondo S."/>
            <person name="Nolan M."/>
            <person name="Ohm R."/>
            <person name="Pangilinan J."/>
            <person name="Park H.-J."/>
            <person name="Ramirez L."/>
            <person name="Alfaro M."/>
            <person name="Sun H."/>
            <person name="Tritt A."/>
            <person name="Yoshinaga Y."/>
            <person name="Zwiers L.-H."/>
            <person name="Turgeon B."/>
            <person name="Goodwin S."/>
            <person name="Spatafora J."/>
            <person name="Crous P."/>
            <person name="Grigoriev I."/>
        </authorList>
    </citation>
    <scope>NUCLEOTIDE SEQUENCE</scope>
    <source>
        <strain evidence="2">CBS 109.77</strain>
    </source>
</reference>